<feature type="domain" description="Aminotransferase class I/classII large" evidence="4">
    <location>
        <begin position="33"/>
        <end position="341"/>
    </location>
</feature>
<evidence type="ECO:0000256" key="1">
    <source>
        <dbReference type="ARBA" id="ARBA00001933"/>
    </source>
</evidence>
<evidence type="ECO:0000259" key="4">
    <source>
        <dbReference type="Pfam" id="PF00155"/>
    </source>
</evidence>
<dbReference type="CDD" id="cd00609">
    <property type="entry name" value="AAT_like"/>
    <property type="match status" value="1"/>
</dbReference>
<protein>
    <recommendedName>
        <fullName evidence="3">Aminotransferase</fullName>
        <ecNumber evidence="3">2.6.1.-</ecNumber>
    </recommendedName>
</protein>
<dbReference type="AlphaFoldDB" id="A0A2T0GYH0"/>
<sequence length="348" mass="38027">MTSRDDREMLRHHGDVDAAAGLLDFAVNVRLRRPPEWLHKRLVAALERLGSYPTAEDERAARDATARRHGRLPEEVLPLAGAAEGFALLPALRPRSAAVIHPSFTEPELALRNAGVEVSRVLLDPAEGYRLRVERVPEEADLVVLGNPTNPTSVVHPAETVRALVRPGRVLVVDEAFMDAIPGEEESLASERLPGVLVLRSLTKMWGLPGLRAGYALGEPELLERLGRCRPHWPVGTLGLEALIGCASPEAVRESERAATELVRYREELASDLGAIPGLEVGRPAAAPFLLLRSEQGSRVRARLRERGIAVRRADTFPGLSEDHFRVAVREPEENAELTAALRGILGC</sequence>
<reference evidence="5 6" key="1">
    <citation type="submission" date="2018-03" db="EMBL/GenBank/DDBJ databases">
        <title>Actinopolyspora mortivallis from Sahara, screening for active biomolecules.</title>
        <authorList>
            <person name="Selama O."/>
            <person name="Wellington E.M.H."/>
            <person name="Hacene H."/>
        </authorList>
    </citation>
    <scope>NUCLEOTIDE SEQUENCE [LARGE SCALE GENOMIC DNA]</scope>
    <source>
        <strain evidence="5 6">M5A</strain>
    </source>
</reference>
<dbReference type="InterPro" id="IPR015422">
    <property type="entry name" value="PyrdxlP-dep_Trfase_small"/>
</dbReference>
<dbReference type="InterPro" id="IPR015424">
    <property type="entry name" value="PyrdxlP-dep_Trfase"/>
</dbReference>
<dbReference type="GO" id="GO:0030170">
    <property type="term" value="F:pyridoxal phosphate binding"/>
    <property type="evidence" value="ECO:0007669"/>
    <property type="project" value="InterPro"/>
</dbReference>
<dbReference type="PANTHER" id="PTHR42885">
    <property type="entry name" value="HISTIDINOL-PHOSPHATE AMINOTRANSFERASE-RELATED"/>
    <property type="match status" value="1"/>
</dbReference>
<dbReference type="STRING" id="1050202.GCA_000384035_02396"/>
<keyword evidence="6" id="KW-1185">Reference proteome</keyword>
<organism evidence="5 6">
    <name type="scientific">Actinopolyspora mortivallis</name>
    <dbReference type="NCBI Taxonomy" id="33906"/>
    <lineage>
        <taxon>Bacteria</taxon>
        <taxon>Bacillati</taxon>
        <taxon>Actinomycetota</taxon>
        <taxon>Actinomycetes</taxon>
        <taxon>Actinopolysporales</taxon>
        <taxon>Actinopolysporaceae</taxon>
        <taxon>Actinopolyspora</taxon>
    </lineage>
</organism>
<comment type="caution">
    <text evidence="5">The sequence shown here is derived from an EMBL/GenBank/DDBJ whole genome shotgun (WGS) entry which is preliminary data.</text>
</comment>
<dbReference type="InParanoid" id="A0A2T0GYH0"/>
<dbReference type="Pfam" id="PF00155">
    <property type="entry name" value="Aminotran_1_2"/>
    <property type="match status" value="1"/>
</dbReference>
<evidence type="ECO:0000256" key="3">
    <source>
        <dbReference type="RuleBase" id="RU000481"/>
    </source>
</evidence>
<dbReference type="Gene3D" id="3.90.1150.10">
    <property type="entry name" value="Aspartate Aminotransferase, domain 1"/>
    <property type="match status" value="1"/>
</dbReference>
<dbReference type="Proteomes" id="UP000239352">
    <property type="component" value="Unassembled WGS sequence"/>
</dbReference>
<dbReference type="EMBL" id="PVSR01000006">
    <property type="protein sequence ID" value="PRW64083.1"/>
    <property type="molecule type" value="Genomic_DNA"/>
</dbReference>
<comment type="similarity">
    <text evidence="3">Belongs to the class-I pyridoxal-phosphate-dependent aminotransferase family.</text>
</comment>
<dbReference type="InterPro" id="IPR004839">
    <property type="entry name" value="Aminotransferase_I/II_large"/>
</dbReference>
<proteinExistence type="inferred from homology"/>
<dbReference type="Gene3D" id="3.40.640.10">
    <property type="entry name" value="Type I PLP-dependent aspartate aminotransferase-like (Major domain)"/>
    <property type="match status" value="1"/>
</dbReference>
<dbReference type="InterPro" id="IPR015421">
    <property type="entry name" value="PyrdxlP-dep_Trfase_major"/>
</dbReference>
<keyword evidence="3" id="KW-0808">Transferase</keyword>
<dbReference type="EC" id="2.6.1.-" evidence="3"/>
<keyword evidence="2" id="KW-0663">Pyridoxal phosphate</keyword>
<dbReference type="RefSeq" id="WP_106113063.1">
    <property type="nucleotide sequence ID" value="NZ_PVSR01000006.1"/>
</dbReference>
<dbReference type="SUPFAM" id="SSF53383">
    <property type="entry name" value="PLP-dependent transferases"/>
    <property type="match status" value="1"/>
</dbReference>
<name>A0A2T0GYH0_ACTMO</name>
<evidence type="ECO:0000256" key="2">
    <source>
        <dbReference type="ARBA" id="ARBA00022898"/>
    </source>
</evidence>
<dbReference type="PANTHER" id="PTHR42885:SF1">
    <property type="entry name" value="THREONINE-PHOSPHATE DECARBOXYLASE"/>
    <property type="match status" value="1"/>
</dbReference>
<evidence type="ECO:0000313" key="5">
    <source>
        <dbReference type="EMBL" id="PRW64083.1"/>
    </source>
</evidence>
<dbReference type="InterPro" id="IPR004838">
    <property type="entry name" value="NHTrfase_class1_PyrdxlP-BS"/>
</dbReference>
<dbReference type="GO" id="GO:0008483">
    <property type="term" value="F:transaminase activity"/>
    <property type="evidence" value="ECO:0007669"/>
    <property type="project" value="UniProtKB-KW"/>
</dbReference>
<gene>
    <name evidence="5" type="ORF">CEP50_06630</name>
</gene>
<comment type="cofactor">
    <cofactor evidence="1 3">
        <name>pyridoxal 5'-phosphate</name>
        <dbReference type="ChEBI" id="CHEBI:597326"/>
    </cofactor>
</comment>
<dbReference type="PROSITE" id="PS00105">
    <property type="entry name" value="AA_TRANSFER_CLASS_1"/>
    <property type="match status" value="1"/>
</dbReference>
<dbReference type="NCBIfam" id="NF005915">
    <property type="entry name" value="PRK07908.1"/>
    <property type="match status" value="1"/>
</dbReference>
<accession>A0A2T0GYH0</accession>
<evidence type="ECO:0000313" key="6">
    <source>
        <dbReference type="Proteomes" id="UP000239352"/>
    </source>
</evidence>
<keyword evidence="3" id="KW-0032">Aminotransferase</keyword>